<evidence type="ECO:0000313" key="2">
    <source>
        <dbReference type="Proteomes" id="UP000295504"/>
    </source>
</evidence>
<dbReference type="EMBL" id="SLYC01000075">
    <property type="protein sequence ID" value="TCP93547.1"/>
    <property type="molecule type" value="Genomic_DNA"/>
</dbReference>
<dbReference type="Proteomes" id="UP000295504">
    <property type="component" value="Unassembled WGS sequence"/>
</dbReference>
<organism evidence="1 2">
    <name type="scientific">Serpentinicella alkaliphila</name>
    <dbReference type="NCBI Taxonomy" id="1734049"/>
    <lineage>
        <taxon>Bacteria</taxon>
        <taxon>Bacillati</taxon>
        <taxon>Bacillota</taxon>
        <taxon>Clostridia</taxon>
        <taxon>Peptostreptococcales</taxon>
        <taxon>Natronincolaceae</taxon>
        <taxon>Serpentinicella</taxon>
    </lineage>
</organism>
<protein>
    <recommendedName>
        <fullName evidence="3">N-acetylglutamate synthase</fullName>
    </recommendedName>
</protein>
<sequence length="69" mass="8088">MKHGSLIAIVKEDGCLEMRYHHINEKNEFMTGICYSKPEILQSGKLRLFEEWQWTCKDNSKGTSIIEEL</sequence>
<dbReference type="Pfam" id="PF26421">
    <property type="entry name" value="Avidin_like"/>
    <property type="match status" value="1"/>
</dbReference>
<dbReference type="AlphaFoldDB" id="A0A4R2ST66"/>
<name>A0A4R2ST66_9FIRM</name>
<keyword evidence="2" id="KW-1185">Reference proteome</keyword>
<accession>A0A4R2ST66</accession>
<gene>
    <name evidence="1" type="ORF">EDD79_10752</name>
</gene>
<comment type="caution">
    <text evidence="1">The sequence shown here is derived from an EMBL/GenBank/DDBJ whole genome shotgun (WGS) entry which is preliminary data.</text>
</comment>
<dbReference type="InterPro" id="IPR058595">
    <property type="entry name" value="Avidin-like"/>
</dbReference>
<evidence type="ECO:0000313" key="1">
    <source>
        <dbReference type="EMBL" id="TCP93547.1"/>
    </source>
</evidence>
<evidence type="ECO:0008006" key="3">
    <source>
        <dbReference type="Google" id="ProtNLM"/>
    </source>
</evidence>
<reference evidence="1 2" key="1">
    <citation type="submission" date="2019-03" db="EMBL/GenBank/DDBJ databases">
        <title>Genomic Encyclopedia of Type Strains, Phase IV (KMG-IV): sequencing the most valuable type-strain genomes for metagenomic binning, comparative biology and taxonomic classification.</title>
        <authorList>
            <person name="Goeker M."/>
        </authorList>
    </citation>
    <scope>NUCLEOTIDE SEQUENCE [LARGE SCALE GENOMIC DNA]</scope>
    <source>
        <strain evidence="1 2">DSM 100013</strain>
    </source>
</reference>
<proteinExistence type="predicted"/>
<dbReference type="RefSeq" id="WP_207667950.1">
    <property type="nucleotide sequence ID" value="NZ_CP058648.1"/>
</dbReference>